<reference evidence="1 2" key="1">
    <citation type="journal article" date="2018" name="Sci. Rep.">
        <title>Comparative genomics provides insights into the lifestyle and reveals functional heterogeneity of dark septate endophytic fungi.</title>
        <authorList>
            <person name="Knapp D.G."/>
            <person name="Nemeth J.B."/>
            <person name="Barry K."/>
            <person name="Hainaut M."/>
            <person name="Henrissat B."/>
            <person name="Johnson J."/>
            <person name="Kuo A."/>
            <person name="Lim J.H.P."/>
            <person name="Lipzen A."/>
            <person name="Nolan M."/>
            <person name="Ohm R.A."/>
            <person name="Tamas L."/>
            <person name="Grigoriev I.V."/>
            <person name="Spatafora J.W."/>
            <person name="Nagy L.G."/>
            <person name="Kovacs G.M."/>
        </authorList>
    </citation>
    <scope>NUCLEOTIDE SEQUENCE [LARGE SCALE GENOMIC DNA]</scope>
    <source>
        <strain evidence="1 2">DSE2036</strain>
    </source>
</reference>
<accession>A0A2V1E6U0</accession>
<evidence type="ECO:0000313" key="1">
    <source>
        <dbReference type="EMBL" id="PVI05809.1"/>
    </source>
</evidence>
<dbReference type="GO" id="GO:0019005">
    <property type="term" value="C:SCF ubiquitin ligase complex"/>
    <property type="evidence" value="ECO:0007669"/>
    <property type="project" value="TreeGrafter"/>
</dbReference>
<sequence>MHRALLLPEIVSSILRTNGHDTKNLLFASLLTNQLFFNEAVRILWEACGARYEMCGVRHGEYWPTPKIVHLANIAMENVHRAQFYANFIRMLSFEYESDWSSEAKHHAQLAELTFPQLKEVAFYEADERAAIYNTGTNLLHYVQPTLTTFDVWTSSNISRDLLEALGRQCSSRLEYLKLRVARGDHSIEPSKLNWFIRKMRMLQVLDIPSLDWTFDTFREISRLPRLELLNSPPIQEAWLSKLNYDIDPFTSLKSIQTTLADNAVENLHRVCPRLQHLHLTAQATNHHLLLSASKLTQLQSLDIDAPSDDRVKWSITGSDLVHFSHKINSLQELSIAQDALLQRLPTAIGLNDSTFDAVARNSPSLKVLEFHYGGSDSSSTTSLTISSLYSLSKYCLNLERLEISCSIDWHALARGSELEPIFFPELWALTIKCHQGSVPLHHSPAFAHEDYYDVTDMEPDDVDEQLDLIKKKWAKLSKKIASFGPKLTSFTIEDGMGEEEELEREVWRIIAY</sequence>
<dbReference type="InterPro" id="IPR032675">
    <property type="entry name" value="LRR_dom_sf"/>
</dbReference>
<name>A0A2V1E6U0_9PLEO</name>
<keyword evidence="2" id="KW-1185">Reference proteome</keyword>
<dbReference type="EMBL" id="KZ805312">
    <property type="protein sequence ID" value="PVI05809.1"/>
    <property type="molecule type" value="Genomic_DNA"/>
</dbReference>
<organism evidence="1 2">
    <name type="scientific">Periconia macrospinosa</name>
    <dbReference type="NCBI Taxonomy" id="97972"/>
    <lineage>
        <taxon>Eukaryota</taxon>
        <taxon>Fungi</taxon>
        <taxon>Dikarya</taxon>
        <taxon>Ascomycota</taxon>
        <taxon>Pezizomycotina</taxon>
        <taxon>Dothideomycetes</taxon>
        <taxon>Pleosporomycetidae</taxon>
        <taxon>Pleosporales</taxon>
        <taxon>Massarineae</taxon>
        <taxon>Periconiaceae</taxon>
        <taxon>Periconia</taxon>
    </lineage>
</organism>
<dbReference type="SUPFAM" id="SSF52047">
    <property type="entry name" value="RNI-like"/>
    <property type="match status" value="1"/>
</dbReference>
<dbReference type="Gene3D" id="3.80.10.10">
    <property type="entry name" value="Ribonuclease Inhibitor"/>
    <property type="match status" value="1"/>
</dbReference>
<dbReference type="AlphaFoldDB" id="A0A2V1E6U0"/>
<dbReference type="GO" id="GO:0031146">
    <property type="term" value="P:SCF-dependent proteasomal ubiquitin-dependent protein catabolic process"/>
    <property type="evidence" value="ECO:0007669"/>
    <property type="project" value="TreeGrafter"/>
</dbReference>
<evidence type="ECO:0000313" key="2">
    <source>
        <dbReference type="Proteomes" id="UP000244855"/>
    </source>
</evidence>
<gene>
    <name evidence="1" type="ORF">DM02DRAFT_724902</name>
</gene>
<dbReference type="Proteomes" id="UP000244855">
    <property type="component" value="Unassembled WGS sequence"/>
</dbReference>
<dbReference type="PANTHER" id="PTHR13318:SF95">
    <property type="entry name" value="F-BOX PROTEIN YLR352W"/>
    <property type="match status" value="1"/>
</dbReference>
<evidence type="ECO:0008006" key="3">
    <source>
        <dbReference type="Google" id="ProtNLM"/>
    </source>
</evidence>
<protein>
    <recommendedName>
        <fullName evidence="3">F-box domain-containing protein</fullName>
    </recommendedName>
</protein>
<proteinExistence type="predicted"/>
<dbReference type="PANTHER" id="PTHR13318">
    <property type="entry name" value="PARTNER OF PAIRED, ISOFORM B-RELATED"/>
    <property type="match status" value="1"/>
</dbReference>
<dbReference type="OrthoDB" id="5368161at2759"/>